<dbReference type="AlphaFoldDB" id="A0AAV3P2R8"/>
<protein>
    <recommendedName>
        <fullName evidence="2">Nuclease associated modular domain-containing protein</fullName>
    </recommendedName>
</protein>
<evidence type="ECO:0000259" key="2">
    <source>
        <dbReference type="Pfam" id="PF07460"/>
    </source>
</evidence>
<dbReference type="EMBL" id="BAABME010000842">
    <property type="protein sequence ID" value="GAA0145870.1"/>
    <property type="molecule type" value="Genomic_DNA"/>
</dbReference>
<feature type="domain" description="Nuclease associated modular" evidence="2">
    <location>
        <begin position="127"/>
        <end position="153"/>
    </location>
</feature>
<feature type="region of interest" description="Disordered" evidence="1">
    <location>
        <begin position="301"/>
        <end position="343"/>
    </location>
</feature>
<evidence type="ECO:0000256" key="1">
    <source>
        <dbReference type="SAM" id="MobiDB-lite"/>
    </source>
</evidence>
<name>A0AAV3P2R8_LITER</name>
<evidence type="ECO:0000313" key="4">
    <source>
        <dbReference type="Proteomes" id="UP001454036"/>
    </source>
</evidence>
<dbReference type="PANTHER" id="PTHR34199:SF2">
    <property type="entry name" value="NUMOD3 MOTIF FAMILY PROTEIN, EXPRESSED"/>
    <property type="match status" value="1"/>
</dbReference>
<dbReference type="InterPro" id="IPR003611">
    <property type="entry name" value="NUMOD3"/>
</dbReference>
<sequence length="388" mass="44302">MPLKYIATTQPCSQTNAYAISKEPHFCKKFYYGIQKGLPCSWKSFSVPEKVKKNYSRNIEVLRGGLVISAVATFKCVEVAEVSEQLCGYENLRMGFDSSSSAPMTTEQLSTDEDSAELDEREKLRRMRISKANKGNTPWNKGRKHSEETLRRIKERTRLAMQNPKVKMKLMKMGHAQSEETRVKIGLGVRIGWEKRREKLMLQETCHYEWQNLIADASRKGLVGEKELMWDSYAILDEQLKKDWLQSVEQRKKIPRTTGSKRAPKSLEQRKKISQAISAKWADPTYRTRVTSALAKFHGIPDGVIRKPRRKPSGDGAPRKSVLKKNADGRGKGESRTKSQVQRVKLRRTKGPLFKDPLVSSKLDMLMNIRAQRASTENKQAEAVARAM</sequence>
<comment type="caution">
    <text evidence="3">The sequence shown here is derived from an EMBL/GenBank/DDBJ whole genome shotgun (WGS) entry which is preliminary data.</text>
</comment>
<feature type="compositionally biased region" description="Polar residues" evidence="1">
    <location>
        <begin position="98"/>
        <end position="109"/>
    </location>
</feature>
<dbReference type="PANTHER" id="PTHR34199">
    <property type="entry name" value="NUMOD3 MOTIF FAMILY PROTEIN, EXPRESSED"/>
    <property type="match status" value="1"/>
</dbReference>
<dbReference type="Pfam" id="PF07460">
    <property type="entry name" value="NUMOD3"/>
    <property type="match status" value="1"/>
</dbReference>
<gene>
    <name evidence="3" type="ORF">LIER_05956</name>
</gene>
<feature type="compositionally biased region" description="Basic and acidic residues" evidence="1">
    <location>
        <begin position="325"/>
        <end position="337"/>
    </location>
</feature>
<organism evidence="3 4">
    <name type="scientific">Lithospermum erythrorhizon</name>
    <name type="common">Purple gromwell</name>
    <name type="synonym">Lithospermum officinale var. erythrorhizon</name>
    <dbReference type="NCBI Taxonomy" id="34254"/>
    <lineage>
        <taxon>Eukaryota</taxon>
        <taxon>Viridiplantae</taxon>
        <taxon>Streptophyta</taxon>
        <taxon>Embryophyta</taxon>
        <taxon>Tracheophyta</taxon>
        <taxon>Spermatophyta</taxon>
        <taxon>Magnoliopsida</taxon>
        <taxon>eudicotyledons</taxon>
        <taxon>Gunneridae</taxon>
        <taxon>Pentapetalae</taxon>
        <taxon>asterids</taxon>
        <taxon>lamiids</taxon>
        <taxon>Boraginales</taxon>
        <taxon>Boraginaceae</taxon>
        <taxon>Boraginoideae</taxon>
        <taxon>Lithospermeae</taxon>
        <taxon>Lithospermum</taxon>
    </lineage>
</organism>
<reference evidence="3 4" key="1">
    <citation type="submission" date="2024-01" db="EMBL/GenBank/DDBJ databases">
        <title>The complete chloroplast genome sequence of Lithospermum erythrorhizon: insights into the phylogenetic relationship among Boraginaceae species and the maternal lineages of purple gromwells.</title>
        <authorList>
            <person name="Okada T."/>
            <person name="Watanabe K."/>
        </authorList>
    </citation>
    <scope>NUCLEOTIDE SEQUENCE [LARGE SCALE GENOMIC DNA]</scope>
</reference>
<keyword evidence="4" id="KW-1185">Reference proteome</keyword>
<dbReference type="Proteomes" id="UP001454036">
    <property type="component" value="Unassembled WGS sequence"/>
</dbReference>
<dbReference type="GO" id="GO:0003677">
    <property type="term" value="F:DNA binding"/>
    <property type="evidence" value="ECO:0007669"/>
    <property type="project" value="InterPro"/>
</dbReference>
<accession>A0AAV3P2R8</accession>
<proteinExistence type="predicted"/>
<evidence type="ECO:0000313" key="3">
    <source>
        <dbReference type="EMBL" id="GAA0145870.1"/>
    </source>
</evidence>
<feature type="region of interest" description="Disordered" evidence="1">
    <location>
        <begin position="251"/>
        <end position="271"/>
    </location>
</feature>
<feature type="region of interest" description="Disordered" evidence="1">
    <location>
        <begin position="98"/>
        <end position="117"/>
    </location>
</feature>